<keyword evidence="4" id="KW-0175">Coiled coil</keyword>
<gene>
    <name evidence="5" type="ORF">KUCA_T00001727001</name>
</gene>
<dbReference type="EMBL" id="HG793126">
    <property type="protein sequence ID" value="CDK25757.1"/>
    <property type="molecule type" value="Genomic_DNA"/>
</dbReference>
<dbReference type="GO" id="GO:0006412">
    <property type="term" value="P:translation"/>
    <property type="evidence" value="ECO:0007669"/>
    <property type="project" value="InterPro"/>
</dbReference>
<sequence length="242" mass="28392">MARQNFVGYVISQGKMDKTIKVRVLQKYYDAKVHKDLFKRKDFLVHDEGNICKEGDLVRIEATRPLSSRKFFAVAEIKRNIGQQFAKYAEEAKQRVSEEEQLKTREFLERTQLKDNDQQLVFLGDLRTVASLKGKELTPEEQETVSNLKKKYMIQTWDDQQLFQMEFERLEEKVQDLLQDYKLTQTLQSIIASPDKSAEVLQRTGLSGEEIEKMRRNVRKNIIRKFLKKADDATLLQLGIQL</sequence>
<dbReference type="GeneID" id="34519156"/>
<reference evidence="5" key="1">
    <citation type="submission" date="2013-12" db="EMBL/GenBank/DDBJ databases">
        <authorList>
            <person name="Genoscope - CEA"/>
        </authorList>
    </citation>
    <scope>NUCLEOTIDE SEQUENCE</scope>
    <source>
        <strain evidence="5">CBS 1993</strain>
    </source>
</reference>
<evidence type="ECO:0000256" key="3">
    <source>
        <dbReference type="ARBA" id="ARBA00023274"/>
    </source>
</evidence>
<dbReference type="RefSeq" id="XP_022457768.1">
    <property type="nucleotide sequence ID" value="XM_022603937.1"/>
</dbReference>
<dbReference type="CDD" id="cd00364">
    <property type="entry name" value="Ribosomal_uS17"/>
    <property type="match status" value="1"/>
</dbReference>
<dbReference type="SUPFAM" id="SSF50249">
    <property type="entry name" value="Nucleic acid-binding proteins"/>
    <property type="match status" value="1"/>
</dbReference>
<keyword evidence="3" id="KW-0687">Ribonucleoprotein</keyword>
<evidence type="ECO:0000256" key="4">
    <source>
        <dbReference type="SAM" id="Coils"/>
    </source>
</evidence>
<dbReference type="GO" id="GO:0005763">
    <property type="term" value="C:mitochondrial small ribosomal subunit"/>
    <property type="evidence" value="ECO:0007669"/>
    <property type="project" value="EnsemblFungi"/>
</dbReference>
<proteinExistence type="inferred from homology"/>
<dbReference type="HOGENOM" id="CLU_1246209_0_0_1"/>
<dbReference type="PANTHER" id="PTHR10744">
    <property type="entry name" value="40S RIBOSOMAL PROTEIN S11 FAMILY MEMBER"/>
    <property type="match status" value="1"/>
</dbReference>
<organism evidence="5 6">
    <name type="scientific">Kuraishia capsulata CBS 1993</name>
    <dbReference type="NCBI Taxonomy" id="1382522"/>
    <lineage>
        <taxon>Eukaryota</taxon>
        <taxon>Fungi</taxon>
        <taxon>Dikarya</taxon>
        <taxon>Ascomycota</taxon>
        <taxon>Saccharomycotina</taxon>
        <taxon>Pichiomycetes</taxon>
        <taxon>Pichiales</taxon>
        <taxon>Pichiaceae</taxon>
        <taxon>Kuraishia</taxon>
    </lineage>
</organism>
<dbReference type="GO" id="GO:0003735">
    <property type="term" value="F:structural constituent of ribosome"/>
    <property type="evidence" value="ECO:0007669"/>
    <property type="project" value="EnsemblFungi"/>
</dbReference>
<dbReference type="AlphaFoldDB" id="W6MLM8"/>
<dbReference type="Proteomes" id="UP000019384">
    <property type="component" value="Unassembled WGS sequence"/>
</dbReference>
<dbReference type="InterPro" id="IPR012340">
    <property type="entry name" value="NA-bd_OB-fold"/>
</dbReference>
<reference evidence="5" key="2">
    <citation type="submission" date="2014-02" db="EMBL/GenBank/DDBJ databases">
        <title>Complete DNA sequence of /Kuraishia capsulata/ illustrates novel genomic features among budding yeasts (/Saccharomycotina/).</title>
        <authorList>
            <person name="Morales L."/>
            <person name="Noel B."/>
            <person name="Porcel B."/>
            <person name="Marcet-Houben M."/>
            <person name="Hullo M-F."/>
            <person name="Sacerdot C."/>
            <person name="Tekaia F."/>
            <person name="Leh-Louis V."/>
            <person name="Despons L."/>
            <person name="Khanna V."/>
            <person name="Aury J-M."/>
            <person name="Barbe V."/>
            <person name="Couloux A."/>
            <person name="Labadie K."/>
            <person name="Pelletier E."/>
            <person name="Souciet J-L."/>
            <person name="Boekhout T."/>
            <person name="Gabaldon T."/>
            <person name="Wincker P."/>
            <person name="Dujon B."/>
        </authorList>
    </citation>
    <scope>NUCLEOTIDE SEQUENCE</scope>
    <source>
        <strain evidence="5">CBS 1993</strain>
    </source>
</reference>
<dbReference type="STRING" id="1382522.W6MLM8"/>
<dbReference type="InterPro" id="IPR000266">
    <property type="entry name" value="Ribosomal_uS17"/>
</dbReference>
<dbReference type="OrthoDB" id="274752at2759"/>
<evidence type="ECO:0000313" key="6">
    <source>
        <dbReference type="Proteomes" id="UP000019384"/>
    </source>
</evidence>
<accession>W6MLM8</accession>
<keyword evidence="2" id="KW-0689">Ribosomal protein</keyword>
<feature type="coiled-coil region" evidence="4">
    <location>
        <begin position="160"/>
        <end position="187"/>
    </location>
</feature>
<keyword evidence="6" id="KW-1185">Reference proteome</keyword>
<evidence type="ECO:0000256" key="1">
    <source>
        <dbReference type="ARBA" id="ARBA00010254"/>
    </source>
</evidence>
<dbReference type="PANTHER" id="PTHR10744:SF1">
    <property type="entry name" value="SMALL RIBOSOMAL SUBUNIT PROTEIN US17M"/>
    <property type="match status" value="1"/>
</dbReference>
<dbReference type="Gene3D" id="2.40.50.140">
    <property type="entry name" value="Nucleic acid-binding proteins"/>
    <property type="match status" value="1"/>
</dbReference>
<protein>
    <submittedName>
        <fullName evidence="5">Uncharacterized protein</fullName>
    </submittedName>
</protein>
<evidence type="ECO:0000256" key="2">
    <source>
        <dbReference type="ARBA" id="ARBA00022980"/>
    </source>
</evidence>
<dbReference type="Pfam" id="PF00366">
    <property type="entry name" value="Ribosomal_S17"/>
    <property type="match status" value="1"/>
</dbReference>
<evidence type="ECO:0000313" key="5">
    <source>
        <dbReference type="EMBL" id="CDK25757.1"/>
    </source>
</evidence>
<name>W6MLM8_9ASCO</name>
<comment type="similarity">
    <text evidence="1">Belongs to the universal ribosomal protein uS17 family.</text>
</comment>